<dbReference type="InterPro" id="IPR053138">
    <property type="entry name" value="N-alpha-Ac-DABA_deacetylase"/>
</dbReference>
<proteinExistence type="predicted"/>
<keyword evidence="2" id="KW-0479">Metal-binding</keyword>
<evidence type="ECO:0000256" key="4">
    <source>
        <dbReference type="ARBA" id="ARBA00022833"/>
    </source>
</evidence>
<sequence length="352" mass="37901">MKRPTQAPLEFGGQTVAAGERRLIELPVGSLYTRTPVSLPVHIVRGCEPGPTMFVSAALHGDEINGVEIIRRLLLQPDMGQLRGTLLAVPIVNTLAFLHQSRYLPDRRDLNRSFPGSARGSLAARLARMFLTEIVGRSQYGVDLHTGALHRPNLPHIRADLQQPRMLALAQAFGVPLLLNSTPTPGTLRAYTTEQGIPVILYEAGEALRLDELAIRTGVRGVLSVMRALEMLPPVRRGAVQMPEPVVARSATWVRAPASGMLRTKVALGAQVLKGEALGVIGDPLGGDETPVLAASHGVVVGRTALPLVYEGDALFHLARFDAAETAAGVARNIATVRRMLKRGENARPRDT</sequence>
<dbReference type="PANTHER" id="PTHR37326:SF2">
    <property type="entry name" value="SUCCINYLGLUTAMATE DESUCCINYLASE_ASPARTOACYLASE FAMILY PROTEIN"/>
    <property type="match status" value="1"/>
</dbReference>
<evidence type="ECO:0000256" key="1">
    <source>
        <dbReference type="ARBA" id="ARBA00001947"/>
    </source>
</evidence>
<keyword evidence="4" id="KW-0862">Zinc</keyword>
<reference evidence="6" key="1">
    <citation type="submission" date="2020-03" db="EMBL/GenBank/DDBJ databases">
        <title>Solimonas marina sp. nov., isolated from deep seawater of the Pacific Ocean.</title>
        <authorList>
            <person name="Liu X."/>
            <person name="Lai Q."/>
            <person name="Sun F."/>
            <person name="Gai Y."/>
            <person name="Li G."/>
            <person name="Shao Z."/>
        </authorList>
    </citation>
    <scope>NUCLEOTIDE SEQUENCE</scope>
    <source>
        <strain evidence="6">C16B3</strain>
    </source>
</reference>
<keyword evidence="3" id="KW-0378">Hydrolase</keyword>
<name>A0A969W7R1_9GAMM</name>
<dbReference type="Gene3D" id="3.40.630.10">
    <property type="entry name" value="Zn peptidases"/>
    <property type="match status" value="1"/>
</dbReference>
<dbReference type="EMBL" id="JAAVXB010000003">
    <property type="protein sequence ID" value="NKF22172.1"/>
    <property type="molecule type" value="Genomic_DNA"/>
</dbReference>
<dbReference type="PIRSF" id="PIRSF039012">
    <property type="entry name" value="ASP"/>
    <property type="match status" value="1"/>
</dbReference>
<dbReference type="InterPro" id="IPR043795">
    <property type="entry name" value="N-alpha-Ac-DABA-like"/>
</dbReference>
<dbReference type="PANTHER" id="PTHR37326">
    <property type="entry name" value="BLL3975 PROTEIN"/>
    <property type="match status" value="1"/>
</dbReference>
<evidence type="ECO:0000259" key="5">
    <source>
        <dbReference type="Pfam" id="PF24827"/>
    </source>
</evidence>
<evidence type="ECO:0000256" key="3">
    <source>
        <dbReference type="ARBA" id="ARBA00022801"/>
    </source>
</evidence>
<organism evidence="6 7">
    <name type="scientific">Solimonas marina</name>
    <dbReference type="NCBI Taxonomy" id="2714601"/>
    <lineage>
        <taxon>Bacteria</taxon>
        <taxon>Pseudomonadati</taxon>
        <taxon>Pseudomonadota</taxon>
        <taxon>Gammaproteobacteria</taxon>
        <taxon>Nevskiales</taxon>
        <taxon>Nevskiaceae</taxon>
        <taxon>Solimonas</taxon>
    </lineage>
</organism>
<dbReference type="GO" id="GO:0016788">
    <property type="term" value="F:hydrolase activity, acting on ester bonds"/>
    <property type="evidence" value="ECO:0007669"/>
    <property type="project" value="InterPro"/>
</dbReference>
<dbReference type="InterPro" id="IPR055438">
    <property type="entry name" value="AstE_AspA_cat"/>
</dbReference>
<evidence type="ECO:0000313" key="6">
    <source>
        <dbReference type="EMBL" id="NKF22172.1"/>
    </source>
</evidence>
<dbReference type="AlphaFoldDB" id="A0A969W7R1"/>
<dbReference type="CDD" id="cd06251">
    <property type="entry name" value="M14_ASTE_ASPA-like"/>
    <property type="match status" value="1"/>
</dbReference>
<comment type="cofactor">
    <cofactor evidence="1">
        <name>Zn(2+)</name>
        <dbReference type="ChEBI" id="CHEBI:29105"/>
    </cofactor>
</comment>
<dbReference type="GO" id="GO:0046872">
    <property type="term" value="F:metal ion binding"/>
    <property type="evidence" value="ECO:0007669"/>
    <property type="project" value="UniProtKB-KW"/>
</dbReference>
<comment type="caution">
    <text evidence="6">The sequence shown here is derived from an EMBL/GenBank/DDBJ whole genome shotgun (WGS) entry which is preliminary data.</text>
</comment>
<keyword evidence="7" id="KW-1185">Reference proteome</keyword>
<feature type="domain" description="Succinylglutamate desuccinylase/Aspartoacylase catalytic" evidence="5">
    <location>
        <begin position="49"/>
        <end position="228"/>
    </location>
</feature>
<evidence type="ECO:0000313" key="7">
    <source>
        <dbReference type="Proteomes" id="UP000653472"/>
    </source>
</evidence>
<evidence type="ECO:0000256" key="2">
    <source>
        <dbReference type="ARBA" id="ARBA00022723"/>
    </source>
</evidence>
<accession>A0A969W7R1</accession>
<dbReference type="Pfam" id="PF24827">
    <property type="entry name" value="AstE_AspA_cat"/>
    <property type="match status" value="1"/>
</dbReference>
<protein>
    <submittedName>
        <fullName evidence="6">Succinylglutamate desuccinylase</fullName>
    </submittedName>
</protein>
<dbReference type="SUPFAM" id="SSF53187">
    <property type="entry name" value="Zn-dependent exopeptidases"/>
    <property type="match status" value="1"/>
</dbReference>
<dbReference type="RefSeq" id="WP_168147418.1">
    <property type="nucleotide sequence ID" value="NZ_JAAVXB010000003.1"/>
</dbReference>
<gene>
    <name evidence="6" type="ORF">G7Y82_07570</name>
</gene>
<dbReference type="GO" id="GO:0016811">
    <property type="term" value="F:hydrolase activity, acting on carbon-nitrogen (but not peptide) bonds, in linear amides"/>
    <property type="evidence" value="ECO:0007669"/>
    <property type="project" value="InterPro"/>
</dbReference>
<dbReference type="Proteomes" id="UP000653472">
    <property type="component" value="Unassembled WGS sequence"/>
</dbReference>